<organism evidence="2 3">
    <name type="scientific">Anaerobutyricum hallii</name>
    <dbReference type="NCBI Taxonomy" id="39488"/>
    <lineage>
        <taxon>Bacteria</taxon>
        <taxon>Bacillati</taxon>
        <taxon>Bacillota</taxon>
        <taxon>Clostridia</taxon>
        <taxon>Lachnospirales</taxon>
        <taxon>Lachnospiraceae</taxon>
        <taxon>Anaerobutyricum</taxon>
    </lineage>
</organism>
<name>A0A415G8E0_9FIRM</name>
<dbReference type="Proteomes" id="UP000283497">
    <property type="component" value="Unassembled WGS sequence"/>
</dbReference>
<dbReference type="EMBL" id="QRNJ01000018">
    <property type="protein sequence ID" value="RHK39948.1"/>
    <property type="molecule type" value="Genomic_DNA"/>
</dbReference>
<gene>
    <name evidence="2" type="ORF">DW068_06145</name>
</gene>
<feature type="domain" description="DUF6877" evidence="1">
    <location>
        <begin position="10"/>
        <end position="51"/>
    </location>
</feature>
<comment type="caution">
    <text evidence="2">The sequence shown here is derived from an EMBL/GenBank/DDBJ whole genome shotgun (WGS) entry which is preliminary data.</text>
</comment>
<evidence type="ECO:0000259" key="1">
    <source>
        <dbReference type="Pfam" id="PF21793"/>
    </source>
</evidence>
<protein>
    <recommendedName>
        <fullName evidence="1">DUF6877 domain-containing protein</fullName>
    </recommendedName>
</protein>
<sequence>MKQLSIEDINLDMIPIKVLQDVDKRISDWRSMGGKDSDPYIQQQLRYLKRVELMANNAADTITYF</sequence>
<accession>A0A415G8E0</accession>
<dbReference type="InterPro" id="IPR049242">
    <property type="entry name" value="DUF6877"/>
</dbReference>
<evidence type="ECO:0000313" key="3">
    <source>
        <dbReference type="Proteomes" id="UP000283497"/>
    </source>
</evidence>
<dbReference type="RefSeq" id="WP_118314354.1">
    <property type="nucleotide sequence ID" value="NZ_QRNJ01000018.1"/>
</dbReference>
<reference evidence="2 3" key="1">
    <citation type="submission" date="2018-08" db="EMBL/GenBank/DDBJ databases">
        <title>A genome reference for cultivated species of the human gut microbiota.</title>
        <authorList>
            <person name="Zou Y."/>
            <person name="Xue W."/>
            <person name="Luo G."/>
        </authorList>
    </citation>
    <scope>NUCLEOTIDE SEQUENCE [LARGE SCALE GENOMIC DNA]</scope>
    <source>
        <strain evidence="2 3">AF45-14BH</strain>
    </source>
</reference>
<proteinExistence type="predicted"/>
<dbReference type="AlphaFoldDB" id="A0A415G8E0"/>
<evidence type="ECO:0000313" key="2">
    <source>
        <dbReference type="EMBL" id="RHK39948.1"/>
    </source>
</evidence>
<dbReference type="Pfam" id="PF21793">
    <property type="entry name" value="DUF6877"/>
    <property type="match status" value="1"/>
</dbReference>